<dbReference type="RefSeq" id="WP_344007732.1">
    <property type="nucleotide sequence ID" value="NZ_BAAAMY010000005.1"/>
</dbReference>
<dbReference type="InterPro" id="IPR019587">
    <property type="entry name" value="Polyketide_cyclase/dehydratase"/>
</dbReference>
<evidence type="ECO:0008006" key="3">
    <source>
        <dbReference type="Google" id="ProtNLM"/>
    </source>
</evidence>
<comment type="caution">
    <text evidence="1">The sequence shown here is derived from an EMBL/GenBank/DDBJ whole genome shotgun (WGS) entry which is preliminary data.</text>
</comment>
<evidence type="ECO:0000313" key="1">
    <source>
        <dbReference type="EMBL" id="GAA1922700.1"/>
    </source>
</evidence>
<dbReference type="InterPro" id="IPR023393">
    <property type="entry name" value="START-like_dom_sf"/>
</dbReference>
<dbReference type="Proteomes" id="UP001501612">
    <property type="component" value="Unassembled WGS sequence"/>
</dbReference>
<dbReference type="SUPFAM" id="SSF55961">
    <property type="entry name" value="Bet v1-like"/>
    <property type="match status" value="1"/>
</dbReference>
<sequence length="147" mass="16128">MGFTVEVDVAAPPDVVHDYFADPALRPDWQSSLRRIDRLPGPSRGVGARWYDVTLPGAQPLMEVTVDESPHRWAERGTWRGVTAVLDMRFSPATTPRGPGTHVVAVVDTDTPGWRRPLGWGIRLLGPVGIKADLTAAARAIERRTRG</sequence>
<proteinExistence type="predicted"/>
<keyword evidence="2" id="KW-1185">Reference proteome</keyword>
<accession>A0ABP5AV65</accession>
<dbReference type="CDD" id="cd07812">
    <property type="entry name" value="SRPBCC"/>
    <property type="match status" value="1"/>
</dbReference>
<name>A0ABP5AV65_9ACTN</name>
<dbReference type="EMBL" id="BAAAMY010000005">
    <property type="protein sequence ID" value="GAA1922700.1"/>
    <property type="molecule type" value="Genomic_DNA"/>
</dbReference>
<reference evidence="2" key="1">
    <citation type="journal article" date="2019" name="Int. J. Syst. Evol. Microbiol.">
        <title>The Global Catalogue of Microorganisms (GCM) 10K type strain sequencing project: providing services to taxonomists for standard genome sequencing and annotation.</title>
        <authorList>
            <consortium name="The Broad Institute Genomics Platform"/>
            <consortium name="The Broad Institute Genome Sequencing Center for Infectious Disease"/>
            <person name="Wu L."/>
            <person name="Ma J."/>
        </authorList>
    </citation>
    <scope>NUCLEOTIDE SEQUENCE [LARGE SCALE GENOMIC DNA]</scope>
    <source>
        <strain evidence="2">JCM 14046</strain>
    </source>
</reference>
<dbReference type="Pfam" id="PF10604">
    <property type="entry name" value="Polyketide_cyc2"/>
    <property type="match status" value="1"/>
</dbReference>
<evidence type="ECO:0000313" key="2">
    <source>
        <dbReference type="Proteomes" id="UP001501612"/>
    </source>
</evidence>
<protein>
    <recommendedName>
        <fullName evidence="3">SRPBCC family protein</fullName>
    </recommendedName>
</protein>
<gene>
    <name evidence="1" type="ORF">GCM10009737_25310</name>
</gene>
<organism evidence="1 2">
    <name type="scientific">Nocardioides lentus</name>
    <dbReference type="NCBI Taxonomy" id="338077"/>
    <lineage>
        <taxon>Bacteria</taxon>
        <taxon>Bacillati</taxon>
        <taxon>Actinomycetota</taxon>
        <taxon>Actinomycetes</taxon>
        <taxon>Propionibacteriales</taxon>
        <taxon>Nocardioidaceae</taxon>
        <taxon>Nocardioides</taxon>
    </lineage>
</organism>
<dbReference type="Gene3D" id="3.30.530.20">
    <property type="match status" value="1"/>
</dbReference>